<dbReference type="AlphaFoldDB" id="A0A9X2ELU5"/>
<dbReference type="Gene3D" id="3.10.129.10">
    <property type="entry name" value="Hotdog Thioesterase"/>
    <property type="match status" value="1"/>
</dbReference>
<name>A0A9X2ELU5_9SPHN</name>
<evidence type="ECO:0000313" key="2">
    <source>
        <dbReference type="Proteomes" id="UP001155128"/>
    </source>
</evidence>
<gene>
    <name evidence="1" type="ORF">NDO55_08320</name>
</gene>
<dbReference type="SUPFAM" id="SSF54637">
    <property type="entry name" value="Thioesterase/thiol ester dehydrase-isomerase"/>
    <property type="match status" value="1"/>
</dbReference>
<dbReference type="InterPro" id="IPR029069">
    <property type="entry name" value="HotDog_dom_sf"/>
</dbReference>
<keyword evidence="2" id="KW-1185">Reference proteome</keyword>
<dbReference type="EMBL" id="JAMSHT010000001">
    <property type="protein sequence ID" value="MCM8557822.1"/>
    <property type="molecule type" value="Genomic_DNA"/>
</dbReference>
<organism evidence="1 2">
    <name type="scientific">Sphingomicrobium sediminis</name>
    <dbReference type="NCBI Taxonomy" id="2950949"/>
    <lineage>
        <taxon>Bacteria</taxon>
        <taxon>Pseudomonadati</taxon>
        <taxon>Pseudomonadota</taxon>
        <taxon>Alphaproteobacteria</taxon>
        <taxon>Sphingomonadales</taxon>
        <taxon>Sphingomonadaceae</taxon>
        <taxon>Sphingomicrobium</taxon>
    </lineage>
</organism>
<proteinExistence type="predicted"/>
<reference evidence="1" key="1">
    <citation type="submission" date="2022-06" db="EMBL/GenBank/DDBJ databases">
        <title>Sphingomicrobium sedimins sp. nov., a marine bacterium isolated from tidal flat.</title>
        <authorList>
            <person name="Kim C.-H."/>
            <person name="Yoo Y."/>
            <person name="Kim J.-J."/>
        </authorList>
    </citation>
    <scope>NUCLEOTIDE SEQUENCE</scope>
    <source>
        <strain evidence="1">GRR-S6-50</strain>
    </source>
</reference>
<dbReference type="Proteomes" id="UP001155128">
    <property type="component" value="Unassembled WGS sequence"/>
</dbReference>
<evidence type="ECO:0000313" key="1">
    <source>
        <dbReference type="EMBL" id="MCM8557822.1"/>
    </source>
</evidence>
<protein>
    <submittedName>
        <fullName evidence="1">Uncharacterized protein</fullName>
    </submittedName>
</protein>
<accession>A0A9X2ELU5</accession>
<sequence length="249" mass="26531">MHSSDPIIVDSRFQGPDGMGNGGYVSGLVAEAIGGPAKIRLKAPTPLDIPLTLVRDGSGARLMDGDRLLVEGEPLGKPLDLDPLPSPPGAEAIEAARGSFPTVDQHMAPNCFVCGPKRDPDDALHLLTGCDPATHLAADHWVPRPDLADDDGLVAVRYFCAALDCPSYFATGLIDIPALLAGFAPRIERRPQPGEKLTVTGWPIMRDGRKFHSGSVIHDEAGIPIAMARAFWVAPDEFADYVANEGSRR</sequence>
<dbReference type="RefSeq" id="WP_252114222.1">
    <property type="nucleotide sequence ID" value="NZ_JAMSHT010000001.1"/>
</dbReference>
<comment type="caution">
    <text evidence="1">The sequence shown here is derived from an EMBL/GenBank/DDBJ whole genome shotgun (WGS) entry which is preliminary data.</text>
</comment>